<protein>
    <submittedName>
        <fullName evidence="3">Quinol monooxygenase</fullName>
        <ecNumber evidence="3">1.-.-.-</ecNumber>
    </submittedName>
</protein>
<keyword evidence="3" id="KW-0560">Oxidoreductase</keyword>
<evidence type="ECO:0000313" key="3">
    <source>
        <dbReference type="EMBL" id="MFL0298617.1"/>
    </source>
</evidence>
<feature type="domain" description="ABM" evidence="2">
    <location>
        <begin position="120"/>
        <end position="211"/>
    </location>
</feature>
<dbReference type="PANTHER" id="PTHR33336:SF3">
    <property type="entry name" value="ABM DOMAIN-CONTAINING PROTEIN"/>
    <property type="match status" value="1"/>
</dbReference>
<dbReference type="GO" id="GO:0004497">
    <property type="term" value="F:monooxygenase activity"/>
    <property type="evidence" value="ECO:0007669"/>
    <property type="project" value="UniProtKB-KW"/>
</dbReference>
<evidence type="ECO:0000259" key="2">
    <source>
        <dbReference type="PROSITE" id="PS51725"/>
    </source>
</evidence>
<accession>A0ABW8U0B4</accession>
<feature type="signal peptide" evidence="1">
    <location>
        <begin position="1"/>
        <end position="19"/>
    </location>
</feature>
<organism evidence="3 4">
    <name type="scientific">Aquirufa novilacunae</name>
    <dbReference type="NCBI Taxonomy" id="3139305"/>
    <lineage>
        <taxon>Bacteria</taxon>
        <taxon>Pseudomonadati</taxon>
        <taxon>Bacteroidota</taxon>
        <taxon>Cytophagia</taxon>
        <taxon>Cytophagales</taxon>
        <taxon>Flectobacillaceae</taxon>
        <taxon>Aquirufa</taxon>
    </lineage>
</organism>
<dbReference type="Proteomes" id="UP001623553">
    <property type="component" value="Unassembled WGS sequence"/>
</dbReference>
<evidence type="ECO:0000313" key="4">
    <source>
        <dbReference type="Proteomes" id="UP001623553"/>
    </source>
</evidence>
<feature type="chain" id="PRO_5046481525" evidence="1">
    <location>
        <begin position="20"/>
        <end position="220"/>
    </location>
</feature>
<keyword evidence="1" id="KW-0732">Signal</keyword>
<sequence>MKIGTLILTLLSFVFSASAQQANDISFLNDSKEVFHLSLIIYTPDGKIQTRASDLVPDQIKTYSLPVATEIFIADGKQEAFAMKGNDIKATGVKPYLVLKESDAKRVIKTSSIAQMPAKMYRIAKIKVDSNQLEKYKSALQEQMDAAIKLEPGVLSYTAVSDKKDPSVITIFEVYASPEAYQAHTSASHFKKYKETVKDMVLSLELIDTELVVRAEKEDY</sequence>
<comment type="caution">
    <text evidence="3">The sequence shown here is derived from an EMBL/GenBank/DDBJ whole genome shotgun (WGS) entry which is preliminary data.</text>
</comment>
<name>A0ABW8U0B4_9BACT</name>
<dbReference type="InterPro" id="IPR050744">
    <property type="entry name" value="AI-2_Isomerase_LsrG"/>
</dbReference>
<dbReference type="Pfam" id="PF03992">
    <property type="entry name" value="ABM"/>
    <property type="match status" value="1"/>
</dbReference>
<keyword evidence="4" id="KW-1185">Reference proteome</keyword>
<dbReference type="PANTHER" id="PTHR33336">
    <property type="entry name" value="QUINOL MONOOXYGENASE YGIN-RELATED"/>
    <property type="match status" value="1"/>
</dbReference>
<dbReference type="InterPro" id="IPR011008">
    <property type="entry name" value="Dimeric_a/b-barrel"/>
</dbReference>
<dbReference type="RefSeq" id="WP_406800418.1">
    <property type="nucleotide sequence ID" value="NZ_JBEWZF010000002.1"/>
</dbReference>
<dbReference type="InterPro" id="IPR007138">
    <property type="entry name" value="ABM_dom"/>
</dbReference>
<dbReference type="Gene3D" id="3.30.70.100">
    <property type="match status" value="1"/>
</dbReference>
<reference evidence="3 4" key="1">
    <citation type="submission" date="2024-07" db="EMBL/GenBank/DDBJ databases">
        <authorList>
            <person name="Pitt A."/>
            <person name="Hahn M.W."/>
        </authorList>
    </citation>
    <scope>NUCLEOTIDE SEQUENCE [LARGE SCALE GENOMIC DNA]</scope>
    <source>
        <strain evidence="3 4">2-BAHN-186B</strain>
    </source>
</reference>
<dbReference type="EMBL" id="JBEWZF010000002">
    <property type="protein sequence ID" value="MFL0298617.1"/>
    <property type="molecule type" value="Genomic_DNA"/>
</dbReference>
<evidence type="ECO:0000256" key="1">
    <source>
        <dbReference type="SAM" id="SignalP"/>
    </source>
</evidence>
<keyword evidence="3" id="KW-0503">Monooxygenase</keyword>
<dbReference type="PROSITE" id="PS51725">
    <property type="entry name" value="ABM"/>
    <property type="match status" value="1"/>
</dbReference>
<dbReference type="EC" id="1.-.-.-" evidence="3"/>
<gene>
    <name evidence="3" type="ORF">AAE961_07030</name>
</gene>
<dbReference type="SUPFAM" id="SSF54909">
    <property type="entry name" value="Dimeric alpha+beta barrel"/>
    <property type="match status" value="1"/>
</dbReference>
<proteinExistence type="predicted"/>